<accession>A0A210QKW4</accession>
<dbReference type="PRINTS" id="PR00401">
    <property type="entry name" value="SH2DOMAIN"/>
</dbReference>
<reference evidence="4 5" key="1">
    <citation type="journal article" date="2017" name="Nat. Ecol. Evol.">
        <title>Scallop genome provides insights into evolution of bilaterian karyotype and development.</title>
        <authorList>
            <person name="Wang S."/>
            <person name="Zhang J."/>
            <person name="Jiao W."/>
            <person name="Li J."/>
            <person name="Xun X."/>
            <person name="Sun Y."/>
            <person name="Guo X."/>
            <person name="Huan P."/>
            <person name="Dong B."/>
            <person name="Zhang L."/>
            <person name="Hu X."/>
            <person name="Sun X."/>
            <person name="Wang J."/>
            <person name="Zhao C."/>
            <person name="Wang Y."/>
            <person name="Wang D."/>
            <person name="Huang X."/>
            <person name="Wang R."/>
            <person name="Lv J."/>
            <person name="Li Y."/>
            <person name="Zhang Z."/>
            <person name="Liu B."/>
            <person name="Lu W."/>
            <person name="Hui Y."/>
            <person name="Liang J."/>
            <person name="Zhou Z."/>
            <person name="Hou R."/>
            <person name="Li X."/>
            <person name="Liu Y."/>
            <person name="Li H."/>
            <person name="Ning X."/>
            <person name="Lin Y."/>
            <person name="Zhao L."/>
            <person name="Xing Q."/>
            <person name="Dou J."/>
            <person name="Li Y."/>
            <person name="Mao J."/>
            <person name="Guo H."/>
            <person name="Dou H."/>
            <person name="Li T."/>
            <person name="Mu C."/>
            <person name="Jiang W."/>
            <person name="Fu Q."/>
            <person name="Fu X."/>
            <person name="Miao Y."/>
            <person name="Liu J."/>
            <person name="Yu Q."/>
            <person name="Li R."/>
            <person name="Liao H."/>
            <person name="Li X."/>
            <person name="Kong Y."/>
            <person name="Jiang Z."/>
            <person name="Chourrout D."/>
            <person name="Li R."/>
            <person name="Bao Z."/>
        </authorList>
    </citation>
    <scope>NUCLEOTIDE SEQUENCE [LARGE SCALE GENOMIC DNA]</scope>
    <source>
        <strain evidence="4 5">PY_sf001</strain>
    </source>
</reference>
<dbReference type="Proteomes" id="UP000242188">
    <property type="component" value="Unassembled WGS sequence"/>
</dbReference>
<dbReference type="PANTHER" id="PTHR15127">
    <property type="entry name" value="HEAVYWEIGHT, ISOFORM A"/>
    <property type="match status" value="1"/>
</dbReference>
<evidence type="ECO:0000313" key="4">
    <source>
        <dbReference type="EMBL" id="OWF49346.1"/>
    </source>
</evidence>
<dbReference type="InterPro" id="IPR051846">
    <property type="entry name" value="SH2_domain_adapters"/>
</dbReference>
<dbReference type="PROSITE" id="PS50001">
    <property type="entry name" value="SH2"/>
    <property type="match status" value="1"/>
</dbReference>
<evidence type="ECO:0000256" key="1">
    <source>
        <dbReference type="ARBA" id="ARBA00022999"/>
    </source>
</evidence>
<evidence type="ECO:0000259" key="3">
    <source>
        <dbReference type="PROSITE" id="PS50001"/>
    </source>
</evidence>
<dbReference type="GO" id="GO:0001784">
    <property type="term" value="F:phosphotyrosine residue binding"/>
    <property type="evidence" value="ECO:0007669"/>
    <property type="project" value="TreeGrafter"/>
</dbReference>
<dbReference type="Gene3D" id="3.30.505.10">
    <property type="entry name" value="SH2 domain"/>
    <property type="match status" value="1"/>
</dbReference>
<dbReference type="InterPro" id="IPR000980">
    <property type="entry name" value="SH2"/>
</dbReference>
<keyword evidence="5" id="KW-1185">Reference proteome</keyword>
<protein>
    <submittedName>
        <fullName evidence="4">SH2 domain-containing adapter protein F</fullName>
    </submittedName>
</protein>
<dbReference type="AlphaFoldDB" id="A0A210QKW4"/>
<evidence type="ECO:0000313" key="5">
    <source>
        <dbReference type="Proteomes" id="UP000242188"/>
    </source>
</evidence>
<evidence type="ECO:0000256" key="2">
    <source>
        <dbReference type="PROSITE-ProRule" id="PRU00191"/>
    </source>
</evidence>
<gene>
    <name evidence="4" type="ORF">KP79_PYT14695</name>
</gene>
<organism evidence="4 5">
    <name type="scientific">Mizuhopecten yessoensis</name>
    <name type="common">Japanese scallop</name>
    <name type="synonym">Patinopecten yessoensis</name>
    <dbReference type="NCBI Taxonomy" id="6573"/>
    <lineage>
        <taxon>Eukaryota</taxon>
        <taxon>Metazoa</taxon>
        <taxon>Spiralia</taxon>
        <taxon>Lophotrochozoa</taxon>
        <taxon>Mollusca</taxon>
        <taxon>Bivalvia</taxon>
        <taxon>Autobranchia</taxon>
        <taxon>Pteriomorphia</taxon>
        <taxon>Pectinida</taxon>
        <taxon>Pectinoidea</taxon>
        <taxon>Pectinidae</taxon>
        <taxon>Mizuhopecten</taxon>
    </lineage>
</organism>
<dbReference type="SUPFAM" id="SSF55550">
    <property type="entry name" value="SH2 domain"/>
    <property type="match status" value="1"/>
</dbReference>
<dbReference type="Pfam" id="PF00017">
    <property type="entry name" value="SH2"/>
    <property type="match status" value="1"/>
</dbReference>
<dbReference type="STRING" id="6573.A0A210QKW4"/>
<proteinExistence type="predicted"/>
<dbReference type="PANTHER" id="PTHR15127:SF32">
    <property type="entry name" value="HEAVYWEIGHT, ISOFORM A"/>
    <property type="match status" value="1"/>
</dbReference>
<feature type="domain" description="SH2" evidence="3">
    <location>
        <begin position="1"/>
        <end position="82"/>
    </location>
</feature>
<dbReference type="InterPro" id="IPR036860">
    <property type="entry name" value="SH2_dom_sf"/>
</dbReference>
<comment type="caution">
    <text evidence="4">The sequence shown here is derived from an EMBL/GenBank/DDBJ whole genome shotgun (WGS) entry which is preliminary data.</text>
</comment>
<keyword evidence="1 2" id="KW-0727">SH2 domain</keyword>
<sequence>MRIHKEGSYLVRRSETQKNVFSLSIKGIRGMPMHIRIGLSNGEYILGENSQPFPTVPEVIDYYTRHELPVQNAGRLRLLYPIMREKHAN</sequence>
<dbReference type="EMBL" id="NEDP02003157">
    <property type="protein sequence ID" value="OWF49346.1"/>
    <property type="molecule type" value="Genomic_DNA"/>
</dbReference>
<name>A0A210QKW4_MIZYE</name>